<evidence type="ECO:0000259" key="5">
    <source>
        <dbReference type="PROSITE" id="PS50850"/>
    </source>
</evidence>
<dbReference type="GO" id="GO:0016020">
    <property type="term" value="C:membrane"/>
    <property type="evidence" value="ECO:0007669"/>
    <property type="project" value="UniProtKB-SubCell"/>
</dbReference>
<dbReference type="InterPro" id="IPR050327">
    <property type="entry name" value="Proton-linked_MCT"/>
</dbReference>
<feature type="compositionally biased region" description="Basic and acidic residues" evidence="3">
    <location>
        <begin position="11"/>
        <end position="25"/>
    </location>
</feature>
<protein>
    <submittedName>
        <fullName evidence="6">Monocarboxylate permease</fullName>
    </submittedName>
</protein>
<feature type="transmembrane region" description="Helical" evidence="4">
    <location>
        <begin position="145"/>
        <end position="166"/>
    </location>
</feature>
<dbReference type="GeneID" id="28849710"/>
<feature type="transmembrane region" description="Helical" evidence="4">
    <location>
        <begin position="336"/>
        <end position="361"/>
    </location>
</feature>
<evidence type="ECO:0000256" key="4">
    <source>
        <dbReference type="SAM" id="Phobius"/>
    </source>
</evidence>
<feature type="transmembrane region" description="Helical" evidence="4">
    <location>
        <begin position="281"/>
        <end position="303"/>
    </location>
</feature>
<feature type="transmembrane region" description="Helical" evidence="4">
    <location>
        <begin position="310"/>
        <end position="330"/>
    </location>
</feature>
<feature type="transmembrane region" description="Helical" evidence="4">
    <location>
        <begin position="205"/>
        <end position="227"/>
    </location>
</feature>
<accession>A0A179F5A4</accession>
<feature type="transmembrane region" description="Helical" evidence="4">
    <location>
        <begin position="368"/>
        <end position="385"/>
    </location>
</feature>
<keyword evidence="4" id="KW-0812">Transmembrane</keyword>
<evidence type="ECO:0000256" key="3">
    <source>
        <dbReference type="SAM" id="MobiDB-lite"/>
    </source>
</evidence>
<evidence type="ECO:0000256" key="1">
    <source>
        <dbReference type="ARBA" id="ARBA00004141"/>
    </source>
</evidence>
<dbReference type="SUPFAM" id="SSF103473">
    <property type="entry name" value="MFS general substrate transporter"/>
    <property type="match status" value="1"/>
</dbReference>
<comment type="caution">
    <text evidence="6">The sequence shown here is derived from an EMBL/GenBank/DDBJ whole genome shotgun (WGS) entry which is preliminary data.</text>
</comment>
<gene>
    <name evidence="6" type="ORF">VFPPC_06729</name>
</gene>
<dbReference type="PANTHER" id="PTHR11360:SF319">
    <property type="entry name" value="MAJOR FACILITATOR SUPERFAMILY (MFS) PROFILE DOMAIN-CONTAINING PROTEIN"/>
    <property type="match status" value="1"/>
</dbReference>
<feature type="transmembrane region" description="Helical" evidence="4">
    <location>
        <begin position="173"/>
        <end position="193"/>
    </location>
</feature>
<feature type="compositionally biased region" description="Polar residues" evidence="3">
    <location>
        <begin position="1"/>
        <end position="10"/>
    </location>
</feature>
<dbReference type="CDD" id="cd17352">
    <property type="entry name" value="MFS_MCT_SLC16"/>
    <property type="match status" value="1"/>
</dbReference>
<name>A0A179F5A4_METCM</name>
<keyword evidence="4" id="KW-0472">Membrane</keyword>
<evidence type="ECO:0000313" key="6">
    <source>
        <dbReference type="EMBL" id="OAQ60607.1"/>
    </source>
</evidence>
<dbReference type="GO" id="GO:0022857">
    <property type="term" value="F:transmembrane transporter activity"/>
    <property type="evidence" value="ECO:0007669"/>
    <property type="project" value="InterPro"/>
</dbReference>
<sequence>MTTDSGSQSKLRSEVEADTEYKNESSLDQEEPSTTSPAPEGGTRGWLVAGGGAAIFFCTLGFANSFGTFEEYYLSHQMKGESASKVSWIGSLAMFLQFFAGMLGGPLFDRYGEKVIRPASIFYIFSMMMLSLCKTYWQVMLVQGVLQGLVMGLLQFPAFGAVAQYFEKNRAGAMGLVVSGSSIGGIIIPIALSKMLNDSSLGFGWSIRVIGFLILPLMAFASVAIKARLPPRKTQFWLMSAYKEPRFVVLIIAFFFMFFGMLTPFFYLPSYAVSQGMQPSLAGYLLSIVNAASTFGRIVPGVLADKYGRLNMFGIGGLVTGMMIFCLDSVSSNAGFIIYAVFIGFSSGTIISGGSAALSVLPDDTRNVGTYMGMGMAIAGLGGLIGPPVNGAMVHRYGGYFEVAMLSGAMCVFGGFVVLSSKLLTKEGLCGRV</sequence>
<dbReference type="InterPro" id="IPR011701">
    <property type="entry name" value="MFS"/>
</dbReference>
<dbReference type="OrthoDB" id="6499973at2759"/>
<keyword evidence="4" id="KW-1133">Transmembrane helix</keyword>
<keyword evidence="7" id="KW-1185">Reference proteome</keyword>
<dbReference type="RefSeq" id="XP_018138485.1">
    <property type="nucleotide sequence ID" value="XM_018285716.1"/>
</dbReference>
<dbReference type="InterPro" id="IPR020846">
    <property type="entry name" value="MFS_dom"/>
</dbReference>
<proteinExistence type="inferred from homology"/>
<dbReference type="Proteomes" id="UP000078397">
    <property type="component" value="Unassembled WGS sequence"/>
</dbReference>
<evidence type="ECO:0000313" key="7">
    <source>
        <dbReference type="Proteomes" id="UP000078397"/>
    </source>
</evidence>
<dbReference type="PROSITE" id="PS50850">
    <property type="entry name" value="MFS"/>
    <property type="match status" value="1"/>
</dbReference>
<feature type="transmembrane region" description="Helical" evidence="4">
    <location>
        <begin position="120"/>
        <end position="139"/>
    </location>
</feature>
<dbReference type="Gene3D" id="1.20.1250.20">
    <property type="entry name" value="MFS general substrate transporter like domains"/>
    <property type="match status" value="2"/>
</dbReference>
<dbReference type="Pfam" id="PF07690">
    <property type="entry name" value="MFS_1"/>
    <property type="match status" value="1"/>
</dbReference>
<feature type="transmembrane region" description="Helical" evidence="4">
    <location>
        <begin position="247"/>
        <end position="269"/>
    </location>
</feature>
<feature type="domain" description="Major facilitator superfamily (MFS) profile" evidence="5">
    <location>
        <begin position="246"/>
        <end position="433"/>
    </location>
</feature>
<dbReference type="PANTHER" id="PTHR11360">
    <property type="entry name" value="MONOCARBOXYLATE TRANSPORTER"/>
    <property type="match status" value="1"/>
</dbReference>
<comment type="similarity">
    <text evidence="2">Belongs to the major facilitator superfamily. Monocarboxylate porter (TC 2.A.1.13) family.</text>
</comment>
<dbReference type="InterPro" id="IPR036259">
    <property type="entry name" value="MFS_trans_sf"/>
</dbReference>
<feature type="region of interest" description="Disordered" evidence="3">
    <location>
        <begin position="1"/>
        <end position="42"/>
    </location>
</feature>
<organism evidence="6 7">
    <name type="scientific">Pochonia chlamydosporia 170</name>
    <dbReference type="NCBI Taxonomy" id="1380566"/>
    <lineage>
        <taxon>Eukaryota</taxon>
        <taxon>Fungi</taxon>
        <taxon>Dikarya</taxon>
        <taxon>Ascomycota</taxon>
        <taxon>Pezizomycotina</taxon>
        <taxon>Sordariomycetes</taxon>
        <taxon>Hypocreomycetidae</taxon>
        <taxon>Hypocreales</taxon>
        <taxon>Clavicipitaceae</taxon>
        <taxon>Pochonia</taxon>
    </lineage>
</organism>
<reference evidence="6 7" key="1">
    <citation type="journal article" date="2016" name="PLoS Pathog.">
        <title>Biosynthesis of antibiotic leucinostatins in bio-control fungus Purpureocillium lilacinum and their inhibition on phytophthora revealed by genome mining.</title>
        <authorList>
            <person name="Wang G."/>
            <person name="Liu Z."/>
            <person name="Lin R."/>
            <person name="Li E."/>
            <person name="Mao Z."/>
            <person name="Ling J."/>
            <person name="Yang Y."/>
            <person name="Yin W.B."/>
            <person name="Xie B."/>
        </authorList>
    </citation>
    <scope>NUCLEOTIDE SEQUENCE [LARGE SCALE GENOMIC DNA]</scope>
    <source>
        <strain evidence="6">170</strain>
    </source>
</reference>
<dbReference type="AlphaFoldDB" id="A0A179F5A4"/>
<feature type="transmembrane region" description="Helical" evidence="4">
    <location>
        <begin position="397"/>
        <end position="419"/>
    </location>
</feature>
<feature type="transmembrane region" description="Helical" evidence="4">
    <location>
        <begin position="86"/>
        <end position="108"/>
    </location>
</feature>
<dbReference type="EMBL" id="LSBJ02000008">
    <property type="protein sequence ID" value="OAQ60607.1"/>
    <property type="molecule type" value="Genomic_DNA"/>
</dbReference>
<evidence type="ECO:0000256" key="2">
    <source>
        <dbReference type="ARBA" id="ARBA00006727"/>
    </source>
</evidence>
<feature type="transmembrane region" description="Helical" evidence="4">
    <location>
        <begin position="46"/>
        <end position="66"/>
    </location>
</feature>
<dbReference type="KEGG" id="pchm:VFPPC_06729"/>
<comment type="subcellular location">
    <subcellularLocation>
        <location evidence="1">Membrane</location>
        <topology evidence="1">Multi-pass membrane protein</topology>
    </subcellularLocation>
</comment>